<proteinExistence type="predicted"/>
<dbReference type="EMBL" id="CM003613">
    <property type="protein sequence ID" value="KYP57287.1"/>
    <property type="molecule type" value="Genomic_DNA"/>
</dbReference>
<dbReference type="EMBL" id="CM003613">
    <property type="protein sequence ID" value="KYP57289.1"/>
    <property type="molecule type" value="Genomic_DNA"/>
</dbReference>
<sequence>FHLHFARRATLKVAIFFIPSPPSSFGLVTFSHLTQAIFLMSSEYSHRNFL</sequence>
<keyword evidence="3" id="KW-1185">Reference proteome</keyword>
<dbReference type="Gramene" id="C.cajan_03467.t">
    <property type="protein sequence ID" value="C.cajan_03467.t.cds1"/>
    <property type="gene ID" value="C.cajan_03467"/>
</dbReference>
<accession>A0A151SRB3</accession>
<feature type="non-terminal residue" evidence="2">
    <location>
        <position position="1"/>
    </location>
</feature>
<evidence type="ECO:0000313" key="2">
    <source>
        <dbReference type="EMBL" id="KYP57289.1"/>
    </source>
</evidence>
<evidence type="ECO:0000313" key="3">
    <source>
        <dbReference type="Proteomes" id="UP000075243"/>
    </source>
</evidence>
<protein>
    <submittedName>
        <fullName evidence="2">Uncharacterized protein</fullName>
    </submittedName>
</protein>
<name>A0A151SRB3_CAJCA</name>
<dbReference type="AlphaFoldDB" id="A0A151SRB3"/>
<gene>
    <name evidence="1" type="ORF">KK1_003546</name>
    <name evidence="2" type="ORF">KK1_003548</name>
</gene>
<dbReference type="Gramene" id="C.cajan_03469.t">
    <property type="protein sequence ID" value="C.cajan_03469.t.cds1"/>
    <property type="gene ID" value="C.cajan_03469"/>
</dbReference>
<evidence type="ECO:0000313" key="1">
    <source>
        <dbReference type="EMBL" id="KYP57287.1"/>
    </source>
</evidence>
<reference evidence="2 3" key="1">
    <citation type="journal article" date="2012" name="Nat. Biotechnol.">
        <title>Draft genome sequence of pigeonpea (Cajanus cajan), an orphan legume crop of resource-poor farmers.</title>
        <authorList>
            <person name="Varshney R.K."/>
            <person name="Chen W."/>
            <person name="Li Y."/>
            <person name="Bharti A.K."/>
            <person name="Saxena R.K."/>
            <person name="Schlueter J.A."/>
            <person name="Donoghue M.T."/>
            <person name="Azam S."/>
            <person name="Fan G."/>
            <person name="Whaley A.M."/>
            <person name="Farmer A.D."/>
            <person name="Sheridan J."/>
            <person name="Iwata A."/>
            <person name="Tuteja R."/>
            <person name="Penmetsa R.V."/>
            <person name="Wu W."/>
            <person name="Upadhyaya H.D."/>
            <person name="Yang S.P."/>
            <person name="Shah T."/>
            <person name="Saxena K.B."/>
            <person name="Michael T."/>
            <person name="McCombie W.R."/>
            <person name="Yang B."/>
            <person name="Zhang G."/>
            <person name="Yang H."/>
            <person name="Wang J."/>
            <person name="Spillane C."/>
            <person name="Cook D.R."/>
            <person name="May G.D."/>
            <person name="Xu X."/>
            <person name="Jackson S.A."/>
        </authorList>
    </citation>
    <scope>NUCLEOTIDE SEQUENCE [LARGE SCALE GENOMIC DNA]</scope>
    <source>
        <strain evidence="3">cv. Asha</strain>
    </source>
</reference>
<organism evidence="2 3">
    <name type="scientific">Cajanus cajan</name>
    <name type="common">Pigeon pea</name>
    <name type="synonym">Cajanus indicus</name>
    <dbReference type="NCBI Taxonomy" id="3821"/>
    <lineage>
        <taxon>Eukaryota</taxon>
        <taxon>Viridiplantae</taxon>
        <taxon>Streptophyta</taxon>
        <taxon>Embryophyta</taxon>
        <taxon>Tracheophyta</taxon>
        <taxon>Spermatophyta</taxon>
        <taxon>Magnoliopsida</taxon>
        <taxon>eudicotyledons</taxon>
        <taxon>Gunneridae</taxon>
        <taxon>Pentapetalae</taxon>
        <taxon>rosids</taxon>
        <taxon>fabids</taxon>
        <taxon>Fabales</taxon>
        <taxon>Fabaceae</taxon>
        <taxon>Papilionoideae</taxon>
        <taxon>50 kb inversion clade</taxon>
        <taxon>NPAAA clade</taxon>
        <taxon>indigoferoid/millettioid clade</taxon>
        <taxon>Phaseoleae</taxon>
        <taxon>Cajanus</taxon>
    </lineage>
</organism>
<dbReference type="Proteomes" id="UP000075243">
    <property type="component" value="Chromosome 11"/>
</dbReference>